<dbReference type="InterPro" id="IPR009091">
    <property type="entry name" value="RCC1/BLIP-II"/>
</dbReference>
<sequence>MKRVLFYCLSLFLNYCYSQCNSYSGCNPNTGLYSNNDPENIDYDNIITAFHTSVIKDAFNNYKIWGAYANANGVDPVLFPQYINATNYPGLTGDVMKVALGSSGAPQLIVLTSDGLFVSGYPGMVIPISIKSTNNFEKISVNGKSNGLPTGVMPADVKMMFATASSLTITTCSGIVYVLSELPLARGNGQTGNDREWATVMENPTTPLSGIIVARGQKNMGFALKKDGTLWTWGENVFSGKSTDGRNEIYDFATKMILPSTIHGIKMIQVAAQGNSNYHTYYLLDTNNTLYCLGYNTNGAFGFRTYPIVKTWTPSQYPDGKITDDIKWITSNEHDNFFTNLGIINKNGTVYTAGDNSGGMIGHDNSGINYFKIPNGISSNDVITSLEVGGHCTAAIKKGTSRYGYVGHRIQGSMGDGVPDIDSIGIYEDTFDFVTTPIINVCGVSCTEPIIENNSPLCFNDNANFTIRSTPNDKITYSLNNDAEQTVTIDNTGIYTINIPKADKKQTLKIIKFSNAVCDQNVSIISEDQIINNSNIRIEETGKNSINIIVVGGTPKYEYQLLDEDGNITFPWQTSSSFYNLSTHFYQIQVRTENTDCISNYDFIFLDLPNVITPNGDGKNDVLDLSFLKKAANSTLEIFDRYGRKVLSLNNNSSHQDYKNFFTGTYWYIFTNEIGAKKSGWIVVKNR</sequence>
<comment type="caution">
    <text evidence="1">The sequence shown here is derived from an EMBL/GenBank/DDBJ whole genome shotgun (WGS) entry which is preliminary data.</text>
</comment>
<evidence type="ECO:0000313" key="1">
    <source>
        <dbReference type="EMBL" id="SMP92574.1"/>
    </source>
</evidence>
<dbReference type="EMBL" id="FXUO01000004">
    <property type="protein sequence ID" value="SMP92574.1"/>
    <property type="molecule type" value="Genomic_DNA"/>
</dbReference>
<name>A0ABY1R1S3_9FLAO</name>
<accession>A0ABY1R1S3</accession>
<gene>
    <name evidence="1" type="ORF">SAMN05421679_10499</name>
</gene>
<reference evidence="1 2" key="1">
    <citation type="submission" date="2017-05" db="EMBL/GenBank/DDBJ databases">
        <authorList>
            <person name="Varghese N."/>
            <person name="Submissions S."/>
        </authorList>
    </citation>
    <scope>NUCLEOTIDE SEQUENCE [LARGE SCALE GENOMIC DNA]</scope>
    <source>
        <strain evidence="1 2">DSM 18015</strain>
    </source>
</reference>
<dbReference type="InterPro" id="IPR026341">
    <property type="entry name" value="T9SS_type_B"/>
</dbReference>
<dbReference type="Gene3D" id="2.130.10.30">
    <property type="entry name" value="Regulator of chromosome condensation 1/beta-lactamase-inhibitor protein II"/>
    <property type="match status" value="1"/>
</dbReference>
<dbReference type="InterPro" id="IPR000408">
    <property type="entry name" value="Reg_chr_condens"/>
</dbReference>
<dbReference type="SUPFAM" id="SSF50985">
    <property type="entry name" value="RCC1/BLIP-II"/>
    <property type="match status" value="1"/>
</dbReference>
<dbReference type="RefSeq" id="WP_283416571.1">
    <property type="nucleotide sequence ID" value="NZ_FXUO01000004.1"/>
</dbReference>
<dbReference type="Proteomes" id="UP001158050">
    <property type="component" value="Unassembled WGS sequence"/>
</dbReference>
<protein>
    <submittedName>
        <fullName evidence="1">Gliding motility-associated C-terminal domain-containing protein</fullName>
    </submittedName>
</protein>
<proteinExistence type="predicted"/>
<dbReference type="Pfam" id="PF13585">
    <property type="entry name" value="CHU_C"/>
    <property type="match status" value="1"/>
</dbReference>
<organism evidence="1 2">
    <name type="scientific">Epilithonimonas pallida</name>
    <dbReference type="NCBI Taxonomy" id="373671"/>
    <lineage>
        <taxon>Bacteria</taxon>
        <taxon>Pseudomonadati</taxon>
        <taxon>Bacteroidota</taxon>
        <taxon>Flavobacteriia</taxon>
        <taxon>Flavobacteriales</taxon>
        <taxon>Weeksellaceae</taxon>
        <taxon>Chryseobacterium group</taxon>
        <taxon>Epilithonimonas</taxon>
    </lineage>
</organism>
<dbReference type="PROSITE" id="PS50012">
    <property type="entry name" value="RCC1_3"/>
    <property type="match status" value="1"/>
</dbReference>
<keyword evidence="2" id="KW-1185">Reference proteome</keyword>
<evidence type="ECO:0000313" key="2">
    <source>
        <dbReference type="Proteomes" id="UP001158050"/>
    </source>
</evidence>
<dbReference type="NCBIfam" id="TIGR04131">
    <property type="entry name" value="Bac_Flav_CTERM"/>
    <property type="match status" value="1"/>
</dbReference>